<evidence type="ECO:0000256" key="6">
    <source>
        <dbReference type="ARBA" id="ARBA00022692"/>
    </source>
</evidence>
<feature type="transmembrane region" description="Helical" evidence="11">
    <location>
        <begin position="840"/>
        <end position="865"/>
    </location>
</feature>
<feature type="region of interest" description="Disordered" evidence="10">
    <location>
        <begin position="1864"/>
        <end position="1893"/>
    </location>
</feature>
<dbReference type="OMA" id="ILEYMRY"/>
<dbReference type="PANTHER" id="PTHR12741:SF48">
    <property type="entry name" value="1,3-BETA-GLUCAN SYNTHASE COMPONENT FKS1-RELATED"/>
    <property type="match status" value="1"/>
</dbReference>
<comment type="caution">
    <text evidence="14">The sequence shown here is derived from an EMBL/GenBank/DDBJ whole genome shotgun (WGS) entry which is preliminary data.</text>
</comment>
<feature type="transmembrane region" description="Helical" evidence="11">
    <location>
        <begin position="1556"/>
        <end position="1578"/>
    </location>
</feature>
<keyword evidence="5" id="KW-0808">Transferase</keyword>
<dbReference type="Proteomes" id="UP000654075">
    <property type="component" value="Unassembled WGS sequence"/>
</dbReference>
<dbReference type="GO" id="GO:0003843">
    <property type="term" value="F:1,3-beta-D-glucan synthase activity"/>
    <property type="evidence" value="ECO:0007669"/>
    <property type="project" value="UniProtKB-EC"/>
</dbReference>
<dbReference type="GO" id="GO:0000148">
    <property type="term" value="C:1,3-beta-D-glucan synthase complex"/>
    <property type="evidence" value="ECO:0007669"/>
    <property type="project" value="InterPro"/>
</dbReference>
<dbReference type="SMART" id="SM01205">
    <property type="entry name" value="FKS1_dom1"/>
    <property type="match status" value="1"/>
</dbReference>
<feature type="transmembrane region" description="Helical" evidence="11">
    <location>
        <begin position="871"/>
        <end position="887"/>
    </location>
</feature>
<sequence length="2165" mass="239376">MTFHRPPPPTRRLPNMCGRWAAAAAVAATAALGASAEEIGAPVRELRGLDFMECDGEGFDPRWAAFRARLPRSLVPGVRIGDGLADEASGILDLIEEQNIPRGVAAFGMRLRGEEGAEAGNVQIIANPDATRALRKALVMGSSCFLLPTSSQAQAPVMGASTAVPPPGIPSSGSGLQAAASVLSSEALARLLRQLASHMAGAPSWTPIGGVQAVSLRARALEGVQSRLFFLLVELEFLKGNMCPLVSGGSLFGHPRSEEALNRQEEEVEVEVPLDAGEQGFAESFRELVEAPEEPEDEEVLALGAEFPRLEFEVLSFCTHCLRVLPSASIFAESTASLFSALRDTFDFQEDSARNQFHHLLSLWRSQVGMVADRSLEEGVQVTESTLLSEALGDLYVELLDGFSRWRSKFSDFEAAGICERKAGDDCEPGGAQWQAIRSDGGAPAAATESDDPATLSAQLAEMATYLLVWGEAGNIRFMPEVIYFITELALAAEPTGPGELYGFDFESARGAPFRSGRFLSKVIRPIYNVIFDEWYEYVDVDKSNGRDKKKLHPGLEKFLPPDTANYDDWNELFCDPARLVAGLLLQDGTRLFDLPHGQRFAALPRMDWQVSLEAAETKTHRELHSLWGVFASTHRIWLLHAVLFFAGICTVTGDAPVLAGGGRPLMGETQLVRFAAVGLLVPIHALLWSCARWQVTGRVLRMSKGPVKCAGSTLLKALWWSLPLVSYAAVRDAEAGSGSQLKLPLVFCVVVHYALSAVGVFILLFLPSDASWNLWSRPFNLWALTRVPLQSRVIRYLFWCAVFALKFWLGLIIFKAMFSAQEALQISLPGRESAEELSQVYFSTTWVADVLVWFVMWFTTWVLFIADTQLWFTLLSAVLGVGTVFVQRGRGMLSWASEDAVAFIPERFSKKVLPYSPAMADIKTEKHAAPFSPTFPGIWDRILEYMRYEDKIDNHHMGDLSFETGDAGHNVYWRQLQQPLGKGKKEKRRGTTESEGLTATSISVASSERGTAAATATRRRIKVPDIFREKTAFEVGFKNYGCLSDPHWPRNADVQWRLLALSRGLGLPMPRPFRAPYFPGITVLIPHYGESILMLKKELFQEGGSNTVPLMDWVKTKYEEEFLTFSNRMQVKHGGSGWPVAGSQWEEYTEQQWGKITAWASMRMQTLWRTVAGMCLYHPALQCHYEAQADRTSKLAQPGIWDPSDCFTCLVSMQMYKFFDKTQLDHTNRMFEKFPSCLKVAFIDCEDKGITAELDAVHHNQKRRYFSSLIDQSSAVEPSGHKKAILRIELPGYPILGDGKGDNQNHAIPFMRGPFAQCIDANQGAYFEQMMLLPCALGEFRSRKRGDGLSKRIVGFPEHITSDIGSIGDFAASAEVAFGTILQRTYSVLGARMHYGHPDIMNKLYMMQQGGVSKATKTVNLSEDIFAGMDFTLRGEDRKIQHSEYFHLAKGRDLGFNTVLGFFSKLASGTGEQVLTRQTFRLGQVLHLPDALAFYYAHAGYYFTQFFVSLSMPLLVFVWLLVLLTDSGTGLDAYLQFDPFKVQAAEVMAQTIGVWFSWLMVLFLVATSLPLFMELWMERHFKMALQRLLQQMCTMSPLLFIFQAKVIGHYVVNEIRFGGATYVATGRGLPTERRPFIGEAEAGKLKLKKVGGLYLDYAAIAYYDGATLLTGTVLICVAGGVSGAGQAAGQLWWIFISLGLCIVSWLYAPFIFNPYQFELLHFREDLRCVTAFFLEDSGRHWVEWYDRTQLKVGNALHRSMINISFFVSVFFLAAWYATVNTKIEALSTAYSGAVSAKPLHFQLLVPPVACSLVYCVLAVIFESLMGWSSIVRRRLRRPRRSKAKTFRFGSMATMGRFGSMATAGQLPAASSDEEAQAAPAPNVAEGAAAEAHAGAHETPSWWPFGSAVDVAPPQISEVDSEEDEDDVVGQDAPHAVAEDHTVLPVPAFAGLKSMKPPTAGLAGEAEETRHCFELGIPLAFSAFLVVAVDLSEAAYCLYIFYKLGWRTAYLSGFILKWATLMMCLFLGEGMLRSRCCGVLGCCGMPLQLWVRAHRMARDIACSSLIFWVMAPFVLLNSLNEYLCPGCSAHMLLVYRDPGHLARKEAVVVDILGGDLEDGTWGSEAPRVSIDSTTLSAGRKTPEMPSAVASMASIAQVPRPACMSD</sequence>
<evidence type="ECO:0000256" key="3">
    <source>
        <dbReference type="ARBA" id="ARBA00012589"/>
    </source>
</evidence>
<comment type="subcellular location">
    <subcellularLocation>
        <location evidence="1">Membrane</location>
        <topology evidence="1">Multi-pass membrane protein</topology>
    </subcellularLocation>
</comment>
<feature type="region of interest" description="Disordered" evidence="10">
    <location>
        <begin position="979"/>
        <end position="1002"/>
    </location>
</feature>
<comment type="similarity">
    <text evidence="2">Belongs to the glycosyltransferase 48 family.</text>
</comment>
<evidence type="ECO:0000256" key="1">
    <source>
        <dbReference type="ARBA" id="ARBA00004141"/>
    </source>
</evidence>
<comment type="catalytic activity">
    <reaction evidence="9">
        <text>[(1-&gt;3)-beta-D-glucosyl](n) + UDP-alpha-D-glucose = [(1-&gt;3)-beta-D-glucosyl](n+1) + UDP + H(+)</text>
        <dbReference type="Rhea" id="RHEA:21476"/>
        <dbReference type="Rhea" id="RHEA-COMP:11146"/>
        <dbReference type="Rhea" id="RHEA-COMP:14303"/>
        <dbReference type="ChEBI" id="CHEBI:15378"/>
        <dbReference type="ChEBI" id="CHEBI:37671"/>
        <dbReference type="ChEBI" id="CHEBI:58223"/>
        <dbReference type="ChEBI" id="CHEBI:58885"/>
        <dbReference type="EC" id="2.4.1.34"/>
    </reaction>
</comment>
<protein>
    <recommendedName>
        <fullName evidence="3">1,3-beta-glucan synthase</fullName>
        <ecNumber evidence="3">2.4.1.34</ecNumber>
    </recommendedName>
</protein>
<dbReference type="Pfam" id="PF02364">
    <property type="entry name" value="Glucan_synthase"/>
    <property type="match status" value="1"/>
</dbReference>
<feature type="transmembrane region" description="Helical" evidence="11">
    <location>
        <begin position="797"/>
        <end position="819"/>
    </location>
</feature>
<reference evidence="14" key="1">
    <citation type="submission" date="2021-02" db="EMBL/GenBank/DDBJ databases">
        <authorList>
            <person name="Dougan E. K."/>
            <person name="Rhodes N."/>
            <person name="Thang M."/>
            <person name="Chan C."/>
        </authorList>
    </citation>
    <scope>NUCLEOTIDE SEQUENCE</scope>
</reference>
<proteinExistence type="inferred from homology"/>
<dbReference type="Pfam" id="PF14288">
    <property type="entry name" value="FKS1_dom1"/>
    <property type="match status" value="1"/>
</dbReference>
<feature type="transmembrane region" description="Helical" evidence="11">
    <location>
        <begin position="1693"/>
        <end position="1713"/>
    </location>
</feature>
<evidence type="ECO:0000313" key="14">
    <source>
        <dbReference type="EMBL" id="CAE8621432.1"/>
    </source>
</evidence>
<feature type="transmembrane region" description="Helical" evidence="11">
    <location>
        <begin position="1655"/>
        <end position="1681"/>
    </location>
</feature>
<dbReference type="InterPro" id="IPR003440">
    <property type="entry name" value="Glyco_trans_48_dom"/>
</dbReference>
<keyword evidence="4" id="KW-0328">Glycosyltransferase</keyword>
<evidence type="ECO:0000256" key="9">
    <source>
        <dbReference type="ARBA" id="ARBA00047777"/>
    </source>
</evidence>
<dbReference type="PANTHER" id="PTHR12741">
    <property type="entry name" value="LYST-INTERACTING PROTEIN LIP5 DOPAMINE RESPONSIVE PROTEIN DRG-1"/>
    <property type="match status" value="1"/>
</dbReference>
<feature type="domain" description="1,3-beta-glucan synthase component FKS1-like" evidence="13">
    <location>
        <begin position="457"/>
        <end position="589"/>
    </location>
</feature>
<accession>A0A813G8M7</accession>
<keyword evidence="6 11" id="KW-0812">Transmembrane</keyword>
<evidence type="ECO:0000256" key="4">
    <source>
        <dbReference type="ARBA" id="ARBA00022676"/>
    </source>
</evidence>
<evidence type="ECO:0000259" key="13">
    <source>
        <dbReference type="SMART" id="SM01205"/>
    </source>
</evidence>
<evidence type="ECO:0000256" key="2">
    <source>
        <dbReference type="ARBA" id="ARBA00009040"/>
    </source>
</evidence>
<evidence type="ECO:0000256" key="5">
    <source>
        <dbReference type="ARBA" id="ARBA00022679"/>
    </source>
</evidence>
<gene>
    <name evidence="14" type="ORF">PGLA1383_LOCUS38950</name>
</gene>
<feature type="transmembrane region" description="Helical" evidence="11">
    <location>
        <begin position="1502"/>
        <end position="1523"/>
    </location>
</feature>
<evidence type="ECO:0000256" key="11">
    <source>
        <dbReference type="SAM" id="Phobius"/>
    </source>
</evidence>
<dbReference type="EMBL" id="CAJNNV010027740">
    <property type="protein sequence ID" value="CAE8621432.1"/>
    <property type="molecule type" value="Genomic_DNA"/>
</dbReference>
<dbReference type="EC" id="2.4.1.34" evidence="3"/>
<evidence type="ECO:0000256" key="12">
    <source>
        <dbReference type="SAM" id="SignalP"/>
    </source>
</evidence>
<feature type="transmembrane region" description="Helical" evidence="11">
    <location>
        <begin position="2008"/>
        <end position="2028"/>
    </location>
</feature>
<evidence type="ECO:0000256" key="10">
    <source>
        <dbReference type="SAM" id="MobiDB-lite"/>
    </source>
</evidence>
<keyword evidence="15" id="KW-1185">Reference proteome</keyword>
<evidence type="ECO:0000256" key="8">
    <source>
        <dbReference type="ARBA" id="ARBA00023136"/>
    </source>
</evidence>
<feature type="transmembrane region" description="Helical" evidence="11">
    <location>
        <begin position="1800"/>
        <end position="1828"/>
    </location>
</feature>
<feature type="signal peptide" evidence="12">
    <location>
        <begin position="1"/>
        <end position="36"/>
    </location>
</feature>
<keyword evidence="8 11" id="KW-0472">Membrane</keyword>
<keyword evidence="7 11" id="KW-1133">Transmembrane helix</keyword>
<evidence type="ECO:0000256" key="7">
    <source>
        <dbReference type="ARBA" id="ARBA00022989"/>
    </source>
</evidence>
<keyword evidence="12" id="KW-0732">Signal</keyword>
<feature type="compositionally biased region" description="Low complexity" evidence="10">
    <location>
        <begin position="1877"/>
        <end position="1893"/>
    </location>
</feature>
<dbReference type="GO" id="GO:0006075">
    <property type="term" value="P:(1-&gt;3)-beta-D-glucan biosynthetic process"/>
    <property type="evidence" value="ECO:0007669"/>
    <property type="project" value="InterPro"/>
</dbReference>
<dbReference type="OrthoDB" id="1880850at2759"/>
<name>A0A813G8M7_POLGL</name>
<feature type="transmembrane region" description="Helical" evidence="11">
    <location>
        <begin position="1761"/>
        <end position="1780"/>
    </location>
</feature>
<feature type="transmembrane region" description="Helical" evidence="11">
    <location>
        <begin position="1979"/>
        <end position="2002"/>
    </location>
</feature>
<dbReference type="GO" id="GO:0005886">
    <property type="term" value="C:plasma membrane"/>
    <property type="evidence" value="ECO:0007669"/>
    <property type="project" value="TreeGrafter"/>
</dbReference>
<feature type="transmembrane region" description="Helical" evidence="11">
    <location>
        <begin position="672"/>
        <end position="695"/>
    </location>
</feature>
<feature type="transmembrane region" description="Helical" evidence="11">
    <location>
        <begin position="638"/>
        <end position="660"/>
    </location>
</feature>
<evidence type="ECO:0000313" key="15">
    <source>
        <dbReference type="Proteomes" id="UP000654075"/>
    </source>
</evidence>
<dbReference type="InterPro" id="IPR026899">
    <property type="entry name" value="FKS1-like_dom1"/>
</dbReference>
<feature type="chain" id="PRO_5032344619" description="1,3-beta-glucan synthase" evidence="12">
    <location>
        <begin position="37"/>
        <end position="2165"/>
    </location>
</feature>
<feature type="transmembrane region" description="Helical" evidence="11">
    <location>
        <begin position="744"/>
        <end position="767"/>
    </location>
</feature>
<organism evidence="14 15">
    <name type="scientific">Polarella glacialis</name>
    <name type="common">Dinoflagellate</name>
    <dbReference type="NCBI Taxonomy" id="89957"/>
    <lineage>
        <taxon>Eukaryota</taxon>
        <taxon>Sar</taxon>
        <taxon>Alveolata</taxon>
        <taxon>Dinophyceae</taxon>
        <taxon>Suessiales</taxon>
        <taxon>Suessiaceae</taxon>
        <taxon>Polarella</taxon>
    </lineage>
</organism>